<evidence type="ECO:0000313" key="2">
    <source>
        <dbReference type="EMBL" id="OEL36624.1"/>
    </source>
</evidence>
<dbReference type="AlphaFoldDB" id="A0A1E5WH02"/>
<dbReference type="Proteomes" id="UP000095767">
    <property type="component" value="Unassembled WGS sequence"/>
</dbReference>
<accession>A0A1E5WH02</accession>
<dbReference type="OrthoDB" id="668456at2759"/>
<protein>
    <recommendedName>
        <fullName evidence="4">DUF4378 domain-containing protein</fullName>
    </recommendedName>
</protein>
<comment type="caution">
    <text evidence="2">The sequence shown here is derived from an EMBL/GenBank/DDBJ whole genome shotgun (WGS) entry which is preliminary data.</text>
</comment>
<dbReference type="PANTHER" id="PTHR33623">
    <property type="entry name" value="OS04G0572500 PROTEIN"/>
    <property type="match status" value="1"/>
</dbReference>
<evidence type="ECO:0000256" key="1">
    <source>
        <dbReference type="SAM" id="MobiDB-lite"/>
    </source>
</evidence>
<feature type="region of interest" description="Disordered" evidence="1">
    <location>
        <begin position="179"/>
        <end position="223"/>
    </location>
</feature>
<organism evidence="2 3">
    <name type="scientific">Dichanthelium oligosanthes</name>
    <dbReference type="NCBI Taxonomy" id="888268"/>
    <lineage>
        <taxon>Eukaryota</taxon>
        <taxon>Viridiplantae</taxon>
        <taxon>Streptophyta</taxon>
        <taxon>Embryophyta</taxon>
        <taxon>Tracheophyta</taxon>
        <taxon>Spermatophyta</taxon>
        <taxon>Magnoliopsida</taxon>
        <taxon>Liliopsida</taxon>
        <taxon>Poales</taxon>
        <taxon>Poaceae</taxon>
        <taxon>PACMAD clade</taxon>
        <taxon>Panicoideae</taxon>
        <taxon>Panicodae</taxon>
        <taxon>Paniceae</taxon>
        <taxon>Dichantheliinae</taxon>
        <taxon>Dichanthelium</taxon>
    </lineage>
</organism>
<feature type="compositionally biased region" description="Gly residues" evidence="1">
    <location>
        <begin position="145"/>
        <end position="156"/>
    </location>
</feature>
<feature type="region of interest" description="Disordered" evidence="1">
    <location>
        <begin position="280"/>
        <end position="299"/>
    </location>
</feature>
<reference evidence="2 3" key="1">
    <citation type="submission" date="2016-09" db="EMBL/GenBank/DDBJ databases">
        <title>The draft genome of Dichanthelium oligosanthes: A C3 panicoid grass species.</title>
        <authorList>
            <person name="Studer A.J."/>
            <person name="Schnable J.C."/>
            <person name="Brutnell T.P."/>
        </authorList>
    </citation>
    <scope>NUCLEOTIDE SEQUENCE [LARGE SCALE GENOMIC DNA]</scope>
    <source>
        <strain evidence="3">cv. Kellogg 1175</strain>
        <tissue evidence="2">Leaf</tissue>
    </source>
</reference>
<keyword evidence="3" id="KW-1185">Reference proteome</keyword>
<feature type="compositionally biased region" description="Basic and acidic residues" evidence="1">
    <location>
        <begin position="205"/>
        <end position="216"/>
    </location>
</feature>
<feature type="compositionally biased region" description="Low complexity" evidence="1">
    <location>
        <begin position="128"/>
        <end position="138"/>
    </location>
</feature>
<evidence type="ECO:0008006" key="4">
    <source>
        <dbReference type="Google" id="ProtNLM"/>
    </source>
</evidence>
<proteinExistence type="predicted"/>
<sequence length="407" mass="44607">MDDVELEGRPRQPLMLKEWLELESSAELSRDGFGCYPRHLPAELRSASGRRRRNGGDVIARFSAAVRAALSRPPPAGREGEAAALSRSLSRRLRVGFWKKRSGEAEETERTVARCSATATSSGRRDAPSSSPAMSPRRMSWEGRQAGGDGAAGLSGGRRSHETVVAGCECEATCQLDEEREQEQRLSPVSVMDFPSQDGDDGNDDDRNDHSCGDGHIEDDDASPTFEQSLANIRRASQQLLERIRRFEQLAEVDTSDVDDATTTTAEDATSCLVEELDSIGDGEDDAEGARGLPGLTEATSPSPCAAAPCFRRLLQDFFREGLSSSCHDGVVPDDPDVERSLLDTAKAWLDGRQCRALGPDGKAEVEEIERLGRWRWFREDEQELLGSDVEGGIFWSLMEELVDDLC</sequence>
<dbReference type="EMBL" id="LWDX02008563">
    <property type="protein sequence ID" value="OEL36624.1"/>
    <property type="molecule type" value="Genomic_DNA"/>
</dbReference>
<evidence type="ECO:0000313" key="3">
    <source>
        <dbReference type="Proteomes" id="UP000095767"/>
    </source>
</evidence>
<feature type="region of interest" description="Disordered" evidence="1">
    <location>
        <begin position="108"/>
        <end position="158"/>
    </location>
</feature>
<name>A0A1E5WH02_9POAL</name>
<gene>
    <name evidence="2" type="ORF">BAE44_0002357</name>
</gene>
<dbReference type="STRING" id="888268.A0A1E5WH02"/>
<dbReference type="PANTHER" id="PTHR33623:SF23">
    <property type="entry name" value="OS04G0572500 PROTEIN"/>
    <property type="match status" value="1"/>
</dbReference>